<dbReference type="RefSeq" id="XP_019097322.1">
    <property type="nucleotide sequence ID" value="XM_019241777.1"/>
</dbReference>
<dbReference type="InterPro" id="IPR032308">
    <property type="entry name" value="TDBD"/>
</dbReference>
<organism evidence="4 5">
    <name type="scientific">Camelina sativa</name>
    <name type="common">False flax</name>
    <name type="synonym">Myagrum sativum</name>
    <dbReference type="NCBI Taxonomy" id="90675"/>
    <lineage>
        <taxon>Eukaryota</taxon>
        <taxon>Viridiplantae</taxon>
        <taxon>Streptophyta</taxon>
        <taxon>Embryophyta</taxon>
        <taxon>Tracheophyta</taxon>
        <taxon>Spermatophyta</taxon>
        <taxon>Magnoliopsida</taxon>
        <taxon>eudicotyledons</taxon>
        <taxon>Gunneridae</taxon>
        <taxon>Pentapetalae</taxon>
        <taxon>rosids</taxon>
        <taxon>malvids</taxon>
        <taxon>Brassicales</taxon>
        <taxon>Brassicaceae</taxon>
        <taxon>Camelineae</taxon>
        <taxon>Camelina</taxon>
    </lineage>
</organism>
<protein>
    <submittedName>
        <fullName evidence="5">Uncharacterized protein LOC104769586</fullName>
    </submittedName>
</protein>
<proteinExistence type="predicted"/>
<gene>
    <name evidence="5" type="primary">LOC104769586</name>
</gene>
<evidence type="ECO:0000256" key="2">
    <source>
        <dbReference type="ARBA" id="ARBA00023242"/>
    </source>
</evidence>
<feature type="domain" description="Tify" evidence="3">
    <location>
        <begin position="517"/>
        <end position="571"/>
    </location>
</feature>
<name>A0ABM1RE84_CAMSA</name>
<evidence type="ECO:0000256" key="1">
    <source>
        <dbReference type="ARBA" id="ARBA00004123"/>
    </source>
</evidence>
<reference evidence="5" key="2">
    <citation type="submission" date="2025-08" db="UniProtKB">
        <authorList>
            <consortium name="RefSeq"/>
        </authorList>
    </citation>
    <scope>IDENTIFICATION</scope>
    <source>
        <tissue evidence="5">Leaf</tissue>
    </source>
</reference>
<accession>A0ABM1RE84</accession>
<evidence type="ECO:0000313" key="5">
    <source>
        <dbReference type="RefSeq" id="XP_019097322.1"/>
    </source>
</evidence>
<evidence type="ECO:0000313" key="4">
    <source>
        <dbReference type="Proteomes" id="UP000694864"/>
    </source>
</evidence>
<dbReference type="GeneID" id="104769586"/>
<evidence type="ECO:0000259" key="3">
    <source>
        <dbReference type="Pfam" id="PF16135"/>
    </source>
</evidence>
<comment type="subcellular location">
    <subcellularLocation>
        <location evidence="1">Nucleus</location>
    </subcellularLocation>
</comment>
<dbReference type="PANTHER" id="PTHR47025">
    <property type="entry name" value="AUTOIMMUNE REGULATOR"/>
    <property type="match status" value="1"/>
</dbReference>
<keyword evidence="4" id="KW-1185">Reference proteome</keyword>
<keyword evidence="2" id="KW-0539">Nucleus</keyword>
<dbReference type="Proteomes" id="UP000694864">
    <property type="component" value="Chromosome 20"/>
</dbReference>
<dbReference type="PANTHER" id="PTHR47025:SF6">
    <property type="entry name" value="N-LYSINE METHYLTRANSFERASE"/>
    <property type="match status" value="1"/>
</dbReference>
<feature type="domain" description="Tify" evidence="3">
    <location>
        <begin position="349"/>
        <end position="403"/>
    </location>
</feature>
<reference evidence="4" key="1">
    <citation type="journal article" date="2014" name="Nat. Commun.">
        <title>The emerging biofuel crop Camelina sativa retains a highly undifferentiated hexaploid genome structure.</title>
        <authorList>
            <person name="Kagale S."/>
            <person name="Koh C."/>
            <person name="Nixon J."/>
            <person name="Bollina V."/>
            <person name="Clarke W.E."/>
            <person name="Tuteja R."/>
            <person name="Spillane C."/>
            <person name="Robinson S.J."/>
            <person name="Links M.G."/>
            <person name="Clarke C."/>
            <person name="Higgins E.E."/>
            <person name="Huebert T."/>
            <person name="Sharpe A.G."/>
            <person name="Parkin I.A."/>
        </authorList>
    </citation>
    <scope>NUCLEOTIDE SEQUENCE [LARGE SCALE GENOMIC DNA]</scope>
    <source>
        <strain evidence="4">cv. DH55</strain>
    </source>
</reference>
<sequence>MMTKDFEEIPYSDSSRLELKRSHQWLTEPSGSQLLGNKRQLVEIGAAWDNSLVPSQLTNCLFDPAIAHTSSHLLGQQHIEAEQCNNVVSSIGFPSVHGSTLNLDTIRKVKVNQLYGGSSETGQFAGNFSNKGVGVTPMGDNFVLMGQSLQKADCNIFSMSSSSYTKGQENFMSLLSRDRVPENVFMTGPNCCKENTNVLSGGQSIYTQGGDMASMVSCQGRADETNDQIYHEERSQTVSFGGYYQKETTLGSSVRVINSFENFSHDPATAKVPLYMEAEENMSFEFGNPLYASPRVDTLLVPKTHVSKTAKKGSTNTFPSNVKSLLSTGMFDGVTVKYYSWSREKNLKGIIKGTGYLCGCSNCNFNKVLNAYEFEQHANCKTKHPNNHIYFENGKTIYGVVQELKNSPQEKLFKETTLGSSVRVINSFENFSHDPATAKVPLYMEAEENMSFEFGNPLYASPRVDTLLVPKTHVSKTAKKGSTNTFPSNVKSLLSTGMFDGVTVKYYSWSREKNLKGIIKGTGYLCGCSNCNFNKVLNAYEFEQHANCKTKHPNNHIYFENGKTIYGVVQELKNSPQEKLFDAIQNVTGSDINHKNFNIWKASYQVASLELKRIYGKDAATLAS</sequence>
<dbReference type="Pfam" id="PF16135">
    <property type="entry name" value="TDBD"/>
    <property type="match status" value="2"/>
</dbReference>